<evidence type="ECO:0000256" key="2">
    <source>
        <dbReference type="ARBA" id="ARBA00011981"/>
    </source>
</evidence>
<dbReference type="AlphaFoldDB" id="A0A9Q1BKF8"/>
<reference evidence="10" key="1">
    <citation type="submission" date="2021-10" db="EMBL/GenBank/DDBJ databases">
        <title>Tropical sea cucumber genome reveals ecological adaptation and Cuvierian tubules defense mechanism.</title>
        <authorList>
            <person name="Chen T."/>
        </authorList>
    </citation>
    <scope>NUCLEOTIDE SEQUENCE</scope>
    <source>
        <strain evidence="10">Nanhai2018</strain>
        <tissue evidence="10">Muscle</tissue>
    </source>
</reference>
<accession>A0A9Q1BKF8</accession>
<dbReference type="SUPFAM" id="SSF50129">
    <property type="entry name" value="GroES-like"/>
    <property type="match status" value="2"/>
</dbReference>
<comment type="similarity">
    <text evidence="1">Belongs to the NADP-dependent oxidoreductase L4BD family.</text>
</comment>
<protein>
    <recommendedName>
        <fullName evidence="4">15-oxoprostaglandin 13-reductase</fullName>
        <ecNumber evidence="2">1.3.1.48</ecNumber>
    </recommendedName>
    <alternativeName>
        <fullName evidence="4">15-oxoprostaglandin 13-reductase</fullName>
    </alternativeName>
</protein>
<evidence type="ECO:0000256" key="6">
    <source>
        <dbReference type="ARBA" id="ARBA00048290"/>
    </source>
</evidence>
<dbReference type="InterPro" id="IPR011032">
    <property type="entry name" value="GroES-like_sf"/>
</dbReference>
<organism evidence="10 11">
    <name type="scientific">Holothuria leucospilota</name>
    <name type="common">Black long sea cucumber</name>
    <name type="synonym">Mertensiothuria leucospilota</name>
    <dbReference type="NCBI Taxonomy" id="206669"/>
    <lineage>
        <taxon>Eukaryota</taxon>
        <taxon>Metazoa</taxon>
        <taxon>Echinodermata</taxon>
        <taxon>Eleutherozoa</taxon>
        <taxon>Echinozoa</taxon>
        <taxon>Holothuroidea</taxon>
        <taxon>Aspidochirotacea</taxon>
        <taxon>Aspidochirotida</taxon>
        <taxon>Holothuriidae</taxon>
        <taxon>Holothuria</taxon>
    </lineage>
</organism>
<evidence type="ECO:0000256" key="3">
    <source>
        <dbReference type="ARBA" id="ARBA00023002"/>
    </source>
</evidence>
<evidence type="ECO:0000256" key="7">
    <source>
        <dbReference type="ARBA" id="ARBA00049070"/>
    </source>
</evidence>
<dbReference type="Pfam" id="PF00107">
    <property type="entry name" value="ADH_zinc_N"/>
    <property type="match status" value="1"/>
</dbReference>
<evidence type="ECO:0000256" key="1">
    <source>
        <dbReference type="ARBA" id="ARBA00010460"/>
    </source>
</evidence>
<dbReference type="SUPFAM" id="SSF51735">
    <property type="entry name" value="NAD(P)-binding Rossmann-fold domains"/>
    <property type="match status" value="1"/>
</dbReference>
<evidence type="ECO:0000256" key="4">
    <source>
        <dbReference type="ARBA" id="ARBA00033119"/>
    </source>
</evidence>
<dbReference type="InterPro" id="IPR041694">
    <property type="entry name" value="ADH_N_2"/>
</dbReference>
<comment type="catalytic activity">
    <reaction evidence="6">
        <text>13,14-dihydro-15-oxo-PGF2alpha + NADP(+) = 15-oxoprostaglandin F2alpha + NADPH + H(+)</text>
        <dbReference type="Rhea" id="RHEA:50588"/>
        <dbReference type="ChEBI" id="CHEBI:15378"/>
        <dbReference type="ChEBI" id="CHEBI:57783"/>
        <dbReference type="ChEBI" id="CHEBI:58349"/>
        <dbReference type="ChEBI" id="CHEBI:133374"/>
        <dbReference type="ChEBI" id="CHEBI:133409"/>
    </reaction>
    <physiologicalReaction direction="right-to-left" evidence="6">
        <dbReference type="Rhea" id="RHEA:50590"/>
    </physiologicalReaction>
</comment>
<dbReference type="GO" id="GO:0006693">
    <property type="term" value="P:prostaglandin metabolic process"/>
    <property type="evidence" value="ECO:0007669"/>
    <property type="project" value="TreeGrafter"/>
</dbReference>
<dbReference type="Gene3D" id="3.40.50.720">
    <property type="entry name" value="NAD(P)-binding Rossmann-like Domain"/>
    <property type="match status" value="1"/>
</dbReference>
<feature type="domain" description="Oxidoreductase N-terminal" evidence="9">
    <location>
        <begin position="7"/>
        <end position="114"/>
    </location>
</feature>
<dbReference type="InterPro" id="IPR013149">
    <property type="entry name" value="ADH-like_C"/>
</dbReference>
<keyword evidence="11" id="KW-1185">Reference proteome</keyword>
<comment type="catalytic activity">
    <reaction evidence="7">
        <text>13,14-dihydro-15-oxo-prostaglandin E1 + NADP(+) = 15-oxoprostaglandin E1 + NADPH + H(+)</text>
        <dbReference type="Rhea" id="RHEA:50584"/>
        <dbReference type="ChEBI" id="CHEBI:15378"/>
        <dbReference type="ChEBI" id="CHEBI:57401"/>
        <dbReference type="ChEBI" id="CHEBI:57783"/>
        <dbReference type="ChEBI" id="CHEBI:58349"/>
        <dbReference type="ChEBI" id="CHEBI:133408"/>
    </reaction>
    <physiologicalReaction direction="right-to-left" evidence="7">
        <dbReference type="Rhea" id="RHEA:50586"/>
    </physiologicalReaction>
</comment>
<dbReference type="EMBL" id="JAIZAY010000015">
    <property type="protein sequence ID" value="KAJ8028129.1"/>
    <property type="molecule type" value="Genomic_DNA"/>
</dbReference>
<dbReference type="InterPro" id="IPR036291">
    <property type="entry name" value="NAD(P)-bd_dom_sf"/>
</dbReference>
<comment type="caution">
    <text evidence="10">The sequence shown here is derived from an EMBL/GenBank/DDBJ whole genome shotgun (WGS) entry which is preliminary data.</text>
</comment>
<dbReference type="Pfam" id="PF16884">
    <property type="entry name" value="ADH_N_2"/>
    <property type="match status" value="1"/>
</dbReference>
<dbReference type="Proteomes" id="UP001152320">
    <property type="component" value="Chromosome 15"/>
</dbReference>
<sequence length="353" mass="39045">MAKNHCVVLDSRPGEDNVPTVDNFCLKEYPVPDIEDGQILVKTLCLSVDPYMRSRFNQHTGTDYMSPWKLDCPIDGGGVGAVVESKSRHFCKGEIVESIHWPWQEYAMFEVEGFNSLILNKVESELVKSHVSLMLGVLGVPGLTALLGISEKGHVTEGANQTFVVSAAAGACGSLAGQIARVEGCTNVVGICGTEEKCKFLTDDLKFDAAINYKDDDVDSKLKEYCPGGIDIYFDNVGGQISNSVIKQMNKDSHIILCGQISMYNTSQPYPPPLEEDIENIRQERNITRDRFLVLNYYDQFPKALAQLKKWYEEGKLKYRETISEGLEKAPEAFVSMMSGGNIGKQIVHVSGP</sequence>
<evidence type="ECO:0000313" key="10">
    <source>
        <dbReference type="EMBL" id="KAJ8028129.1"/>
    </source>
</evidence>
<gene>
    <name evidence="10" type="ORF">HOLleu_30277</name>
</gene>
<feature type="domain" description="Alcohol dehydrogenase-like C-terminal" evidence="8">
    <location>
        <begin position="173"/>
        <end position="268"/>
    </location>
</feature>
<dbReference type="InterPro" id="IPR045010">
    <property type="entry name" value="MDR_fam"/>
</dbReference>
<evidence type="ECO:0000259" key="8">
    <source>
        <dbReference type="Pfam" id="PF00107"/>
    </source>
</evidence>
<evidence type="ECO:0000259" key="9">
    <source>
        <dbReference type="Pfam" id="PF16884"/>
    </source>
</evidence>
<evidence type="ECO:0000256" key="5">
    <source>
        <dbReference type="ARBA" id="ARBA00047878"/>
    </source>
</evidence>
<dbReference type="GO" id="GO:0047522">
    <property type="term" value="F:15-oxoprostaglandin 13-reductase [NAD(P)+] activity"/>
    <property type="evidence" value="ECO:0007669"/>
    <property type="project" value="UniProtKB-EC"/>
</dbReference>
<dbReference type="EC" id="1.3.1.48" evidence="2"/>
<dbReference type="PANTHER" id="PTHR43205">
    <property type="entry name" value="PROSTAGLANDIN REDUCTASE"/>
    <property type="match status" value="1"/>
</dbReference>
<evidence type="ECO:0000313" key="11">
    <source>
        <dbReference type="Proteomes" id="UP001152320"/>
    </source>
</evidence>
<dbReference type="OrthoDB" id="809632at2759"/>
<dbReference type="PANTHER" id="PTHR43205:SF5">
    <property type="entry name" value="PROSTAGLANDIN REDUCTASE 2"/>
    <property type="match status" value="1"/>
</dbReference>
<comment type="catalytic activity">
    <reaction evidence="5">
        <text>13,14-dihydro-15-oxo-prostaglandin F1alpha + NADP(+) = 15-oxoprostaglandin F1alpha + NADPH + H(+)</text>
        <dbReference type="Rhea" id="RHEA:50592"/>
        <dbReference type="ChEBI" id="CHEBI:15378"/>
        <dbReference type="ChEBI" id="CHEBI:57783"/>
        <dbReference type="ChEBI" id="CHEBI:58349"/>
        <dbReference type="ChEBI" id="CHEBI:79072"/>
        <dbReference type="ChEBI" id="CHEBI:133411"/>
    </reaction>
    <physiologicalReaction direction="right-to-left" evidence="5">
        <dbReference type="Rhea" id="RHEA:50594"/>
    </physiologicalReaction>
</comment>
<dbReference type="FunFam" id="3.40.50.720:FF:000121">
    <property type="entry name" value="Prostaglandin reductase 2"/>
    <property type="match status" value="1"/>
</dbReference>
<name>A0A9Q1BKF8_HOLLE</name>
<proteinExistence type="inferred from homology"/>
<dbReference type="Gene3D" id="3.90.180.10">
    <property type="entry name" value="Medium-chain alcohol dehydrogenases, catalytic domain"/>
    <property type="match status" value="1"/>
</dbReference>
<keyword evidence="3" id="KW-0560">Oxidoreductase</keyword>